<dbReference type="EMBL" id="JAAPAO010000667">
    <property type="protein sequence ID" value="KAF4655278.1"/>
    <property type="molecule type" value="Genomic_DNA"/>
</dbReference>
<comment type="catalytic activity">
    <reaction evidence="4">
        <text>Hydrolysis of terminal non-reducing beta-D-galactose residues in beta-D-galactosides.</text>
        <dbReference type="EC" id="3.2.1.23"/>
    </reaction>
</comment>
<dbReference type="AlphaFoldDB" id="A0A7J6L7U2"/>
<keyword evidence="7" id="KW-0472">Membrane</keyword>
<dbReference type="Gene3D" id="3.20.20.80">
    <property type="entry name" value="Glycosidases"/>
    <property type="match status" value="1"/>
</dbReference>
<protein>
    <recommendedName>
        <fullName evidence="4">Beta-galactosidase</fullName>
        <ecNumber evidence="4">3.2.1.23</ecNumber>
    </recommendedName>
</protein>
<dbReference type="PRINTS" id="PR00742">
    <property type="entry name" value="GLHYDRLASE35"/>
</dbReference>
<accession>A0A7J6L7U2</accession>
<organism evidence="9 10">
    <name type="scientific">Perkinsus chesapeaki</name>
    <name type="common">Clam parasite</name>
    <name type="synonym">Perkinsus andrewsi</name>
    <dbReference type="NCBI Taxonomy" id="330153"/>
    <lineage>
        <taxon>Eukaryota</taxon>
        <taxon>Sar</taxon>
        <taxon>Alveolata</taxon>
        <taxon>Perkinsozoa</taxon>
        <taxon>Perkinsea</taxon>
        <taxon>Perkinsida</taxon>
        <taxon>Perkinsidae</taxon>
        <taxon>Perkinsus</taxon>
    </lineage>
</organism>
<dbReference type="InterPro" id="IPR017853">
    <property type="entry name" value="GH"/>
</dbReference>
<evidence type="ECO:0000256" key="2">
    <source>
        <dbReference type="ARBA" id="ARBA00022801"/>
    </source>
</evidence>
<evidence type="ECO:0000313" key="9">
    <source>
        <dbReference type="EMBL" id="KAF4655278.1"/>
    </source>
</evidence>
<dbReference type="Gene3D" id="2.60.120.260">
    <property type="entry name" value="Galactose-binding domain-like"/>
    <property type="match status" value="1"/>
</dbReference>
<sequence>MAAPLQLYAISTIALLTFLYIGRNLFYSIHLGPSNPIAPEAILRYSQFAGRPYTVSYDSRAFKLNGARTLLLGGSVHYPRLAVEEWEPMLEEMARDGLNHLQLYVFWNYHEPEPPQFDQAAGRFNHKYDFSGRGDLVRFIRLAGQKDLFVNLRIGPYVCAEWTFGGLPLWLRDVDGMCFRSVCDYQETSETCRPWEDGSLSGCDPWRKYMAEFVLDIANLVKEAKLMASQGGPIIMAQLENEYGANTEAGTAYIDWVGELSFGLGLEVPWVMCNGLSANGTVNVCNGDDCADEYKASHDERWPDEPLGWTENEGWFDTWGGSFGNSERSAEEMAYVVAKWVAVGGSHHNYYMWYGGNHLAQWGAASLTNAYANGVNFRSDGLPNEPKRSHLRRLHGLLGRLNGELMRVDDRHSVKPIRLEENVEVYEWTDQLAFLHRPACSNGSVSVQYKGVTYSIKCREVLVIDPSTGTVHFATASTEKPPELVTRVIANLTLSRWSMRQERIEHGMDVVVDSEPIDHLRVAGLATDYVTYKTRILAGPGSNTSTLLEIESSISQVFHVSLDGGKSLVSTVMNVEKGNTRWTAAVELPALTRNASYDLWIISESLGVENGMLYGAPAAREPSLLKGILGDVRLNGTSIRKNNWTMVKGLDGEAIRGQVTADTPCCKALGPAWFTAEFDLDRPVSGRSISLQLPNGLPNTAGGHIWLNGVDLGRWRAVATGDGYRQSAYRLPPDALLEGTNKVSVFSATGYWVSEVEQPPAVIERSYKAQAMSATEYLVEFLSSHPLCVGPAKGLTVSSFGQMFSCRFCSESPFAKLFGEDPAAPDFSRRQLAGDRTNRQTRRSPSSFVRRNPEEIKQLIASWEPYVSSRARDFFVTRERLEEVLTMIARSIHHTEDPILGDDSCVFWYGEVTKDDNQAVIRMVKPTEETESLTYVNRVMVLIFSSDEVFQQLMALPKAPFRMACGNQLCVSLHHVALN</sequence>
<dbReference type="PROSITE" id="PS01182">
    <property type="entry name" value="GLYCOSYL_HYDROL_F35"/>
    <property type="match status" value="1"/>
</dbReference>
<evidence type="ECO:0000256" key="1">
    <source>
        <dbReference type="ARBA" id="ARBA00009809"/>
    </source>
</evidence>
<feature type="domain" description="Glycoside hydrolase 35 catalytic" evidence="8">
    <location>
        <begin position="205"/>
        <end position="396"/>
    </location>
</feature>
<evidence type="ECO:0000256" key="7">
    <source>
        <dbReference type="SAM" id="Phobius"/>
    </source>
</evidence>
<dbReference type="InterPro" id="IPR031330">
    <property type="entry name" value="Gly_Hdrlase_35_cat"/>
</dbReference>
<dbReference type="Pfam" id="PF01301">
    <property type="entry name" value="Glyco_hydro_35"/>
    <property type="match status" value="2"/>
</dbReference>
<feature type="transmembrane region" description="Helical" evidence="7">
    <location>
        <begin position="7"/>
        <end position="26"/>
    </location>
</feature>
<comment type="similarity">
    <text evidence="1 5">Belongs to the glycosyl hydrolase 35 family.</text>
</comment>
<dbReference type="EC" id="3.2.1.23" evidence="4"/>
<dbReference type="Proteomes" id="UP000591131">
    <property type="component" value="Unassembled WGS sequence"/>
</dbReference>
<proteinExistence type="inferred from homology"/>
<feature type="region of interest" description="Disordered" evidence="6">
    <location>
        <begin position="826"/>
        <end position="849"/>
    </location>
</feature>
<evidence type="ECO:0000256" key="4">
    <source>
        <dbReference type="RuleBase" id="RU000675"/>
    </source>
</evidence>
<evidence type="ECO:0000256" key="5">
    <source>
        <dbReference type="RuleBase" id="RU003679"/>
    </source>
</evidence>
<gene>
    <name evidence="9" type="primary">BGAL6_2</name>
    <name evidence="9" type="ORF">FOL47_009495</name>
</gene>
<keyword evidence="10" id="KW-1185">Reference proteome</keyword>
<evidence type="ECO:0000256" key="6">
    <source>
        <dbReference type="SAM" id="MobiDB-lite"/>
    </source>
</evidence>
<dbReference type="SUPFAM" id="SSF49785">
    <property type="entry name" value="Galactose-binding domain-like"/>
    <property type="match status" value="1"/>
</dbReference>
<evidence type="ECO:0000256" key="3">
    <source>
        <dbReference type="ARBA" id="ARBA00023295"/>
    </source>
</evidence>
<dbReference type="GO" id="GO:0005975">
    <property type="term" value="P:carbohydrate metabolic process"/>
    <property type="evidence" value="ECO:0007669"/>
    <property type="project" value="InterPro"/>
</dbReference>
<keyword evidence="3 4" id="KW-0326">Glycosidase</keyword>
<feature type="compositionally biased region" description="Basic and acidic residues" evidence="6">
    <location>
        <begin position="827"/>
        <end position="838"/>
    </location>
</feature>
<reference evidence="9 10" key="1">
    <citation type="submission" date="2020-04" db="EMBL/GenBank/DDBJ databases">
        <title>Perkinsus chesapeaki whole genome sequence.</title>
        <authorList>
            <person name="Bogema D.R."/>
        </authorList>
    </citation>
    <scope>NUCLEOTIDE SEQUENCE [LARGE SCALE GENOMIC DNA]</scope>
    <source>
        <strain evidence="9">ATCC PRA-425</strain>
    </source>
</reference>
<keyword evidence="7" id="KW-1133">Transmembrane helix</keyword>
<dbReference type="GO" id="GO:0004565">
    <property type="term" value="F:beta-galactosidase activity"/>
    <property type="evidence" value="ECO:0007669"/>
    <property type="project" value="UniProtKB-EC"/>
</dbReference>
<dbReference type="OrthoDB" id="422052at2759"/>
<name>A0A7J6L7U2_PERCH</name>
<keyword evidence="2 4" id="KW-0378">Hydrolase</keyword>
<comment type="caution">
    <text evidence="9">The sequence shown here is derived from an EMBL/GenBank/DDBJ whole genome shotgun (WGS) entry which is preliminary data.</text>
</comment>
<evidence type="ECO:0000313" key="10">
    <source>
        <dbReference type="Proteomes" id="UP000591131"/>
    </source>
</evidence>
<evidence type="ECO:0000259" key="8">
    <source>
        <dbReference type="Pfam" id="PF01301"/>
    </source>
</evidence>
<dbReference type="InterPro" id="IPR008979">
    <property type="entry name" value="Galactose-bd-like_sf"/>
</dbReference>
<dbReference type="InterPro" id="IPR001944">
    <property type="entry name" value="Glycoside_Hdrlase_35"/>
</dbReference>
<keyword evidence="7" id="KW-0812">Transmembrane</keyword>
<dbReference type="InterPro" id="IPR019801">
    <property type="entry name" value="Glyco_hydro_35_CS"/>
</dbReference>
<dbReference type="SUPFAM" id="SSF51445">
    <property type="entry name" value="(Trans)glycosidases"/>
    <property type="match status" value="1"/>
</dbReference>
<dbReference type="PANTHER" id="PTHR23421">
    <property type="entry name" value="BETA-GALACTOSIDASE RELATED"/>
    <property type="match status" value="1"/>
</dbReference>
<feature type="domain" description="Glycoside hydrolase 35 catalytic" evidence="8">
    <location>
        <begin position="62"/>
        <end position="181"/>
    </location>
</feature>